<evidence type="ECO:0000313" key="2">
    <source>
        <dbReference type="EMBL" id="MBM9911906.1"/>
    </source>
</evidence>
<sequence>MVDVKISALPGADALTGNELLAGLQGTKNVKVLVSAIRAGLLNVEGMDPPANDQSIYYTGTAWDTYIVTPVGRTFLAASTQAAQRAAIQAVGLAGDETVDGYKTWNSQHTWNLSATGQITYGQPGGSSTGITLFYGAMNARRRTDIRARDVDVLIGCASTNEAQPTQFLSIAHSNVKPNVTNVVSLGLPSNLWTQLFAGNTTISSSDARLKTEPRQLREAEFKAGSAISRLPAVWRWLSRVNGDGCEPEGKEARKHIGPTVQAVMAVMEANGLDPFSYSFICYDEWEAEPEQWHEWPAKDAVLGDNDEVLEPAVEAGRELVQPAREAGNQYSFRKEEMLCFMVSALAAENDALVAKVDALDTRLAAIEFGK</sequence>
<reference evidence="2" key="2">
    <citation type="submission" date="2021-01" db="EMBL/GenBank/DDBJ databases">
        <authorList>
            <person name="Yu Y."/>
        </authorList>
    </citation>
    <scope>NUCLEOTIDE SEQUENCE</scope>
    <source>
        <strain evidence="2">As-5</strain>
        <strain evidence="3">As-6</strain>
    </source>
</reference>
<evidence type="ECO:0000313" key="5">
    <source>
        <dbReference type="Proteomes" id="UP000784064"/>
    </source>
</evidence>
<dbReference type="InterPro" id="IPR030392">
    <property type="entry name" value="S74_ICA"/>
</dbReference>
<dbReference type="Gene3D" id="1.10.10.10">
    <property type="entry name" value="Winged helix-like DNA-binding domain superfamily/Winged helix DNA-binding domain"/>
    <property type="match status" value="1"/>
</dbReference>
<reference evidence="4" key="1">
    <citation type="submission" date="2021-01" db="EMBL/GenBank/DDBJ databases">
        <title>Stenotrophomonas maltophilia.</title>
        <authorList>
            <person name="Yu Y."/>
        </authorList>
    </citation>
    <scope>NUCLEOTIDE SEQUENCE [LARGE SCALE GENOMIC DNA]</scope>
    <source>
        <strain evidence="4">As-6</strain>
    </source>
</reference>
<feature type="domain" description="Peptidase S74" evidence="1">
    <location>
        <begin position="206"/>
        <end position="364"/>
    </location>
</feature>
<dbReference type="Proteomes" id="UP000749453">
    <property type="component" value="Unassembled WGS sequence"/>
</dbReference>
<dbReference type="Pfam" id="PF13884">
    <property type="entry name" value="Peptidase_S74"/>
    <property type="match status" value="1"/>
</dbReference>
<dbReference type="PROSITE" id="PS51688">
    <property type="entry name" value="ICA"/>
    <property type="match status" value="1"/>
</dbReference>
<dbReference type="RefSeq" id="WP_180167691.1">
    <property type="nucleotide sequence ID" value="NZ_JAFFTA010000001.1"/>
</dbReference>
<evidence type="ECO:0000313" key="3">
    <source>
        <dbReference type="EMBL" id="MBM9939881.1"/>
    </source>
</evidence>
<dbReference type="Proteomes" id="UP000784064">
    <property type="component" value="Unassembled WGS sequence"/>
</dbReference>
<comment type="caution">
    <text evidence="2">The sequence shown here is derived from an EMBL/GenBank/DDBJ whole genome shotgun (WGS) entry which is preliminary data.</text>
</comment>
<dbReference type="CDD" id="cd10144">
    <property type="entry name" value="Peptidase_S74_CIMCD"/>
    <property type="match status" value="1"/>
</dbReference>
<evidence type="ECO:0000313" key="4">
    <source>
        <dbReference type="Proteomes" id="UP000749453"/>
    </source>
</evidence>
<accession>A0AAW4GAN6</accession>
<protein>
    <submittedName>
        <fullName evidence="2">Tail fiber domain-containing protein</fullName>
    </submittedName>
</protein>
<evidence type="ECO:0000259" key="1">
    <source>
        <dbReference type="PROSITE" id="PS51688"/>
    </source>
</evidence>
<organism evidence="2 5">
    <name type="scientific">Stenotrophomonas lactitubi</name>
    <dbReference type="NCBI Taxonomy" id="2045214"/>
    <lineage>
        <taxon>Bacteria</taxon>
        <taxon>Pseudomonadati</taxon>
        <taxon>Pseudomonadota</taxon>
        <taxon>Gammaproteobacteria</taxon>
        <taxon>Lysobacterales</taxon>
        <taxon>Lysobacteraceae</taxon>
        <taxon>Stenotrophomonas</taxon>
    </lineage>
</organism>
<dbReference type="AlphaFoldDB" id="A0AAW4GAN6"/>
<keyword evidence="4" id="KW-1185">Reference proteome</keyword>
<name>A0AAW4GAN6_9GAMM</name>
<gene>
    <name evidence="2" type="ORF">JJW18_00285</name>
    <name evidence="3" type="ORF">JJW19_17245</name>
</gene>
<dbReference type="InterPro" id="IPR036388">
    <property type="entry name" value="WH-like_DNA-bd_sf"/>
</dbReference>
<dbReference type="EMBL" id="JAFFTB010000030">
    <property type="protein sequence ID" value="MBM9939881.1"/>
    <property type="molecule type" value="Genomic_DNA"/>
</dbReference>
<dbReference type="EMBL" id="JAFFTA010000001">
    <property type="protein sequence ID" value="MBM9911906.1"/>
    <property type="molecule type" value="Genomic_DNA"/>
</dbReference>
<proteinExistence type="predicted"/>